<evidence type="ECO:0000256" key="2">
    <source>
        <dbReference type="PROSITE-ProRule" id="PRU00317"/>
    </source>
</evidence>
<feature type="domain" description="PUM-HD" evidence="6">
    <location>
        <begin position="418"/>
        <end position="758"/>
    </location>
</feature>
<feature type="domain" description="C3H1-type" evidence="5">
    <location>
        <begin position="319"/>
        <end position="342"/>
    </location>
</feature>
<comment type="caution">
    <text evidence="7">The sequence shown here is derived from an EMBL/GenBank/DDBJ whole genome shotgun (WGS) entry which is preliminary data.</text>
</comment>
<organism evidence="7 8">
    <name type="scientific">Lichtheimia ornata</name>
    <dbReference type="NCBI Taxonomy" id="688661"/>
    <lineage>
        <taxon>Eukaryota</taxon>
        <taxon>Fungi</taxon>
        <taxon>Fungi incertae sedis</taxon>
        <taxon>Mucoromycota</taxon>
        <taxon>Mucoromycotina</taxon>
        <taxon>Mucoromycetes</taxon>
        <taxon>Mucorales</taxon>
        <taxon>Lichtheimiaceae</taxon>
        <taxon>Lichtheimia</taxon>
    </lineage>
</organism>
<dbReference type="PROSITE" id="PS50303">
    <property type="entry name" value="PUM_HD"/>
    <property type="match status" value="1"/>
</dbReference>
<name>A0AAD7V1Z4_9FUNG</name>
<dbReference type="SMART" id="SM00025">
    <property type="entry name" value="Pumilio"/>
    <property type="match status" value="8"/>
</dbReference>
<evidence type="ECO:0000256" key="1">
    <source>
        <dbReference type="ARBA" id="ARBA00022737"/>
    </source>
</evidence>
<feature type="repeat" description="Pumilio" evidence="2">
    <location>
        <begin position="478"/>
        <end position="513"/>
    </location>
</feature>
<feature type="repeat" description="Pumilio" evidence="2">
    <location>
        <begin position="695"/>
        <end position="732"/>
    </location>
</feature>
<keyword evidence="3" id="KW-0479">Metal-binding</keyword>
<dbReference type="RefSeq" id="XP_058342076.1">
    <property type="nucleotide sequence ID" value="XM_058487261.1"/>
</dbReference>
<dbReference type="InterPro" id="IPR001313">
    <property type="entry name" value="Pumilio_RNA-bd_rpt"/>
</dbReference>
<reference evidence="7 8" key="1">
    <citation type="submission" date="2023-03" db="EMBL/GenBank/DDBJ databases">
        <title>Genome sequence of Lichtheimia ornata CBS 291.66.</title>
        <authorList>
            <person name="Mohabir J.T."/>
            <person name="Shea T.P."/>
            <person name="Kurbessoian T."/>
            <person name="Berby B."/>
            <person name="Fontaine J."/>
            <person name="Livny J."/>
            <person name="Gnirke A."/>
            <person name="Stajich J.E."/>
            <person name="Cuomo C.A."/>
        </authorList>
    </citation>
    <scope>NUCLEOTIDE SEQUENCE [LARGE SCALE GENOMIC DNA]</scope>
    <source>
        <strain evidence="7">CBS 291.66</strain>
    </source>
</reference>
<evidence type="ECO:0000313" key="7">
    <source>
        <dbReference type="EMBL" id="KAJ8657163.1"/>
    </source>
</evidence>
<dbReference type="GO" id="GO:0008270">
    <property type="term" value="F:zinc ion binding"/>
    <property type="evidence" value="ECO:0007669"/>
    <property type="project" value="UniProtKB-KW"/>
</dbReference>
<feature type="region of interest" description="Disordered" evidence="4">
    <location>
        <begin position="28"/>
        <end position="61"/>
    </location>
</feature>
<dbReference type="AlphaFoldDB" id="A0AAD7V1Z4"/>
<dbReference type="EMBL" id="JARTCD010000034">
    <property type="protein sequence ID" value="KAJ8657163.1"/>
    <property type="molecule type" value="Genomic_DNA"/>
</dbReference>
<feature type="repeat" description="Pumilio" evidence="2">
    <location>
        <begin position="441"/>
        <end position="477"/>
    </location>
</feature>
<dbReference type="GeneID" id="83214652"/>
<keyword evidence="8" id="KW-1185">Reference proteome</keyword>
<dbReference type="PROSITE" id="PS50302">
    <property type="entry name" value="PUM"/>
    <property type="match status" value="8"/>
</dbReference>
<feature type="region of interest" description="Disordered" evidence="4">
    <location>
        <begin position="79"/>
        <end position="98"/>
    </location>
</feature>
<accession>A0AAD7V1Z4</accession>
<dbReference type="CDD" id="cd07920">
    <property type="entry name" value="Pumilio"/>
    <property type="match status" value="1"/>
</dbReference>
<dbReference type="Pfam" id="PF00806">
    <property type="entry name" value="PUF"/>
    <property type="match status" value="8"/>
</dbReference>
<dbReference type="GO" id="GO:0005737">
    <property type="term" value="C:cytoplasm"/>
    <property type="evidence" value="ECO:0007669"/>
    <property type="project" value="TreeGrafter"/>
</dbReference>
<evidence type="ECO:0000313" key="8">
    <source>
        <dbReference type="Proteomes" id="UP001234581"/>
    </source>
</evidence>
<sequence>MEKQQHPPRGSLVDMSYSVGIHPLYDTSSSPLCRPPPSIDNCTTSSSSTSQSRRNSNDNFEESGLCSVFDKLKVEDRRNSCPQDSIKQGGNGGGHRSMSVDVGSMQHNKIPTNNRAMLDTPTPSNLLSTRNHHLLFDADPRQLDMHHHPFTPPAPPPPPQTLPLVDPYLSSRYAGSTDKYHSHTTTPTGLFSTSPCLDFTSSLRRNSCRQNRSVDSLRSKSWAQYLENASTSSSFSPSSTEEDSSYLPTNARAQAAFYGSPRRFSYGWPEAGNGKYNCLPTNMKSKNSSSRLATSHSYSDLHGTALRPYHADHDLTLLPCPQYHQYGFCMLQERCPYTHHHHDTTTTTPSSLDTATDHVSSMEQQLPFYACYPHSMLQGLATHTTSTTPKQLNNTSSMMMRPPPPPAAMLGRRTSCSPITSLSSTTDESAAARFAGATLDDFRGQLYDLCKDQNGCRFLQKKLEEPDDQQHLQMILGEVQPYFVELMTEPFGNYLCQKLIEHCDDNQRNVLVDTVAPDILRISLNMHGTRAVQRLIEFISTPHQIYTIIAALDPNVVTLIKDLNGNHVIQKCLHRLSVEHKQFVYDAVSEHCIQVGTHRHGCCVLQRCIDYASEAQKDQLVKVITWHALPLVQDPFGNYVVQYVLDLGDITYTDTLVRCFLEHVCDLSVQKFSSNVIEKCIRVAEPETRRLLVAELMNESSIEKLLRDSFANYVVQTCLEYADEDQRLHLIELIRPLLPSIRSTPYGKRISSKIQREQAAGRHHHHHGTTSMRQHQSLGSLRYKTSTTNNSNNHPGAFAAGGSSSSSMYNHQSNGYGNSLVFGLPLLGNNASRYPYHHHHHHHH</sequence>
<dbReference type="SUPFAM" id="SSF48371">
    <property type="entry name" value="ARM repeat"/>
    <property type="match status" value="1"/>
</dbReference>
<dbReference type="PROSITE" id="PS50103">
    <property type="entry name" value="ZF_C3H1"/>
    <property type="match status" value="1"/>
</dbReference>
<dbReference type="InterPro" id="IPR033712">
    <property type="entry name" value="Pumilio_RNA-bd"/>
</dbReference>
<proteinExistence type="predicted"/>
<feature type="zinc finger region" description="C3H1-type" evidence="3">
    <location>
        <begin position="319"/>
        <end position="342"/>
    </location>
</feature>
<keyword evidence="1" id="KW-0677">Repeat</keyword>
<feature type="repeat" description="Pumilio" evidence="2">
    <location>
        <begin position="659"/>
        <end position="694"/>
    </location>
</feature>
<dbReference type="GO" id="GO:0010608">
    <property type="term" value="P:post-transcriptional regulation of gene expression"/>
    <property type="evidence" value="ECO:0007669"/>
    <property type="project" value="TreeGrafter"/>
</dbReference>
<dbReference type="PANTHER" id="PTHR12537">
    <property type="entry name" value="RNA BINDING PROTEIN PUMILIO-RELATED"/>
    <property type="match status" value="1"/>
</dbReference>
<dbReference type="Gene3D" id="1.25.10.10">
    <property type="entry name" value="Leucine-rich Repeat Variant"/>
    <property type="match status" value="1"/>
</dbReference>
<evidence type="ECO:0000256" key="3">
    <source>
        <dbReference type="PROSITE-ProRule" id="PRU00723"/>
    </source>
</evidence>
<keyword evidence="3" id="KW-0863">Zinc-finger</keyword>
<protein>
    <submittedName>
        <fullName evidence="7">Uncharacterized protein</fullName>
    </submittedName>
</protein>
<evidence type="ECO:0000259" key="5">
    <source>
        <dbReference type="PROSITE" id="PS50103"/>
    </source>
</evidence>
<dbReference type="InterPro" id="IPR011989">
    <property type="entry name" value="ARM-like"/>
</dbReference>
<dbReference type="InterPro" id="IPR016024">
    <property type="entry name" value="ARM-type_fold"/>
</dbReference>
<feature type="region of interest" description="Disordered" evidence="4">
    <location>
        <begin position="752"/>
        <end position="808"/>
    </location>
</feature>
<dbReference type="InterPro" id="IPR033133">
    <property type="entry name" value="PUM-HD"/>
</dbReference>
<feature type="repeat" description="Pumilio" evidence="2">
    <location>
        <begin position="551"/>
        <end position="586"/>
    </location>
</feature>
<dbReference type="InterPro" id="IPR000571">
    <property type="entry name" value="Znf_CCCH"/>
</dbReference>
<feature type="repeat" description="Pumilio" evidence="2">
    <location>
        <begin position="623"/>
        <end position="658"/>
    </location>
</feature>
<evidence type="ECO:0000256" key="4">
    <source>
        <dbReference type="SAM" id="MobiDB-lite"/>
    </source>
</evidence>
<feature type="compositionally biased region" description="Low complexity" evidence="4">
    <location>
        <begin position="43"/>
        <end position="54"/>
    </location>
</feature>
<evidence type="ECO:0000259" key="6">
    <source>
        <dbReference type="PROSITE" id="PS50303"/>
    </source>
</evidence>
<feature type="compositionally biased region" description="Low complexity" evidence="4">
    <location>
        <begin position="796"/>
        <end position="807"/>
    </location>
</feature>
<feature type="repeat" description="Pumilio" evidence="2">
    <location>
        <begin position="587"/>
        <end position="622"/>
    </location>
</feature>
<dbReference type="PANTHER" id="PTHR12537:SF13">
    <property type="entry name" value="PUMILIO HOMOLOGY DOMAIN FAMILY MEMBER 4"/>
    <property type="match status" value="1"/>
</dbReference>
<dbReference type="Proteomes" id="UP001234581">
    <property type="component" value="Unassembled WGS sequence"/>
</dbReference>
<keyword evidence="3" id="KW-0862">Zinc</keyword>
<feature type="repeat" description="Pumilio" evidence="2">
    <location>
        <begin position="514"/>
        <end position="550"/>
    </location>
</feature>
<gene>
    <name evidence="7" type="ORF">O0I10_007243</name>
</gene>
<feature type="compositionally biased region" description="Polar residues" evidence="4">
    <location>
        <begin position="769"/>
        <end position="794"/>
    </location>
</feature>
<dbReference type="GO" id="GO:0003729">
    <property type="term" value="F:mRNA binding"/>
    <property type="evidence" value="ECO:0007669"/>
    <property type="project" value="TreeGrafter"/>
</dbReference>
<dbReference type="FunFam" id="1.25.10.10:FF:000237">
    <property type="entry name" value="Pumilio homolog 9"/>
    <property type="match status" value="1"/>
</dbReference>